<dbReference type="EMBL" id="BLAE01000017">
    <property type="protein sequence ID" value="GES09708.1"/>
    <property type="molecule type" value="Genomic_DNA"/>
</dbReference>
<name>A0A5M3WU91_9ACTN</name>
<reference evidence="1 2" key="1">
    <citation type="submission" date="2019-10" db="EMBL/GenBank/DDBJ databases">
        <title>Whole genome shotgun sequence of Acrocarpospora macrocephala NBRC 16266.</title>
        <authorList>
            <person name="Ichikawa N."/>
            <person name="Kimura A."/>
            <person name="Kitahashi Y."/>
            <person name="Komaki H."/>
            <person name="Oguchi A."/>
        </authorList>
    </citation>
    <scope>NUCLEOTIDE SEQUENCE [LARGE SCALE GENOMIC DNA]</scope>
    <source>
        <strain evidence="1 2">NBRC 16266</strain>
    </source>
</reference>
<keyword evidence="2" id="KW-1185">Reference proteome</keyword>
<comment type="caution">
    <text evidence="1">The sequence shown here is derived from an EMBL/GenBank/DDBJ whole genome shotgun (WGS) entry which is preliminary data.</text>
</comment>
<sequence>MVDAVAFFGEGSHEQGRFLDQFREAGHQVLRLLVTAMEQFEQVEGVRLLPDEQGADVGGAFAALRADVLGPIAAVKLSVRRRRRAECCDVARSLPLSNLSNILAIYR</sequence>
<dbReference type="AlphaFoldDB" id="A0A5M3WU91"/>
<evidence type="ECO:0000313" key="2">
    <source>
        <dbReference type="Proteomes" id="UP000331127"/>
    </source>
</evidence>
<protein>
    <submittedName>
        <fullName evidence="1">Uncharacterized protein</fullName>
    </submittedName>
</protein>
<proteinExistence type="predicted"/>
<organism evidence="1 2">
    <name type="scientific">Acrocarpospora macrocephala</name>
    <dbReference type="NCBI Taxonomy" id="150177"/>
    <lineage>
        <taxon>Bacteria</taxon>
        <taxon>Bacillati</taxon>
        <taxon>Actinomycetota</taxon>
        <taxon>Actinomycetes</taxon>
        <taxon>Streptosporangiales</taxon>
        <taxon>Streptosporangiaceae</taxon>
        <taxon>Acrocarpospora</taxon>
    </lineage>
</organism>
<accession>A0A5M3WU91</accession>
<evidence type="ECO:0000313" key="1">
    <source>
        <dbReference type="EMBL" id="GES09708.1"/>
    </source>
</evidence>
<dbReference type="Proteomes" id="UP000331127">
    <property type="component" value="Unassembled WGS sequence"/>
</dbReference>
<gene>
    <name evidence="1" type="ORF">Amac_033040</name>
</gene>